<dbReference type="SUPFAM" id="SSF51126">
    <property type="entry name" value="Pectin lyase-like"/>
    <property type="match status" value="1"/>
</dbReference>
<sequence length="505" mass="51282">MKNTKEYAALNRGTLRLLLCFVLAFALVFSLLSAAIFAETATAADMRLHSTTGTVSLKNASGKSVSIREGMKLYSGYTLSTSSKSYAYVSLDSSKVVKLDASTKVQVKKSGSKLELLVSSGKLFFNVSAPLSSSETLNIRTSTMVTGVRGTSGVVSADGAGSSSVDIYDGAVTVNTVSGGESLTVTAGESLTVALGAAEMAALTEDDIPGFAAVEIAADESLQERIESASGLDVAGVVSGAQEKLASDEAEAEAAQAEADEAAEALNGGSVQLPGIEQTLPSIPVIIPDFTDAPSPTDTPTADPSTEPSTDPSAEPSTDPSDDPTDEPTAEPTPETGVFDSDAEIGAAEMQLILDHGSMTLNNVTLTIIENVDFDTSDFVINGSGSIVAASDVTLTISGSVSINGDLAFAGEVVVSGTLAVNSGATLTNNGAITNSNYITISGKLINSSSGQITIGAGSTLENNGSIENYGELDCNGIYYGDGSVTGEGFYGGSSPVPTPLSRGS</sequence>
<organism evidence="4 5">
    <name type="scientific">Candidatus Scatomorpha pullistercoris</name>
    <dbReference type="NCBI Taxonomy" id="2840929"/>
    <lineage>
        <taxon>Bacteria</taxon>
        <taxon>Bacillati</taxon>
        <taxon>Bacillota</taxon>
        <taxon>Clostridia</taxon>
        <taxon>Eubacteriales</taxon>
        <taxon>Candidatus Scatomorpha</taxon>
    </lineage>
</organism>
<gene>
    <name evidence="4" type="ORF">IAD42_04250</name>
</gene>
<proteinExistence type="predicted"/>
<dbReference type="EMBL" id="DVJS01000101">
    <property type="protein sequence ID" value="HIS97167.1"/>
    <property type="molecule type" value="Genomic_DNA"/>
</dbReference>
<feature type="compositionally biased region" description="Acidic residues" evidence="2">
    <location>
        <begin position="320"/>
        <end position="329"/>
    </location>
</feature>
<dbReference type="Proteomes" id="UP000886876">
    <property type="component" value="Unassembled WGS sequence"/>
</dbReference>
<reference evidence="4" key="1">
    <citation type="submission" date="2020-10" db="EMBL/GenBank/DDBJ databases">
        <authorList>
            <person name="Gilroy R."/>
        </authorList>
    </citation>
    <scope>NUCLEOTIDE SEQUENCE</scope>
    <source>
        <strain evidence="4">ChiHecec3B27-6122</strain>
    </source>
</reference>
<feature type="domain" description="FecR protein" evidence="3">
    <location>
        <begin position="78"/>
        <end position="172"/>
    </location>
</feature>
<keyword evidence="1" id="KW-0175">Coiled coil</keyword>
<evidence type="ECO:0000256" key="2">
    <source>
        <dbReference type="SAM" id="MobiDB-lite"/>
    </source>
</evidence>
<comment type="caution">
    <text evidence="4">The sequence shown here is derived from an EMBL/GenBank/DDBJ whole genome shotgun (WGS) entry which is preliminary data.</text>
</comment>
<reference evidence="4" key="2">
    <citation type="journal article" date="2021" name="PeerJ">
        <title>Extensive microbial diversity within the chicken gut microbiome revealed by metagenomics and culture.</title>
        <authorList>
            <person name="Gilroy R."/>
            <person name="Ravi A."/>
            <person name="Getino M."/>
            <person name="Pursley I."/>
            <person name="Horton D.L."/>
            <person name="Alikhan N.F."/>
            <person name="Baker D."/>
            <person name="Gharbi K."/>
            <person name="Hall N."/>
            <person name="Watson M."/>
            <person name="Adriaenssens E.M."/>
            <person name="Foster-Nyarko E."/>
            <person name="Jarju S."/>
            <person name="Secka A."/>
            <person name="Antonio M."/>
            <person name="Oren A."/>
            <person name="Chaudhuri R.R."/>
            <person name="La Ragione R."/>
            <person name="Hildebrand F."/>
            <person name="Pallen M.J."/>
        </authorList>
    </citation>
    <scope>NUCLEOTIDE SEQUENCE</scope>
    <source>
        <strain evidence="4">ChiHecec3B27-6122</strain>
    </source>
</reference>
<evidence type="ECO:0000313" key="4">
    <source>
        <dbReference type="EMBL" id="HIS97167.1"/>
    </source>
</evidence>
<dbReference type="InterPro" id="IPR006860">
    <property type="entry name" value="FecR"/>
</dbReference>
<dbReference type="InterPro" id="IPR011050">
    <property type="entry name" value="Pectin_lyase_fold/virulence"/>
</dbReference>
<dbReference type="Pfam" id="PF04773">
    <property type="entry name" value="FecR"/>
    <property type="match status" value="1"/>
</dbReference>
<dbReference type="AlphaFoldDB" id="A0A9D1K9E7"/>
<feature type="coiled-coil region" evidence="1">
    <location>
        <begin position="238"/>
        <end position="265"/>
    </location>
</feature>
<feature type="compositionally biased region" description="Low complexity" evidence="2">
    <location>
        <begin position="291"/>
        <end position="319"/>
    </location>
</feature>
<evidence type="ECO:0000313" key="5">
    <source>
        <dbReference type="Proteomes" id="UP000886876"/>
    </source>
</evidence>
<dbReference type="PANTHER" id="PTHR38731">
    <property type="entry name" value="LIPL45-RELATED LIPOPROTEIN-RELATED"/>
    <property type="match status" value="1"/>
</dbReference>
<evidence type="ECO:0000256" key="1">
    <source>
        <dbReference type="SAM" id="Coils"/>
    </source>
</evidence>
<accession>A0A9D1K9E7</accession>
<evidence type="ECO:0000259" key="3">
    <source>
        <dbReference type="Pfam" id="PF04773"/>
    </source>
</evidence>
<protein>
    <submittedName>
        <fullName evidence="4">FecR domain-containing protein</fullName>
    </submittedName>
</protein>
<dbReference type="Gene3D" id="2.60.120.1440">
    <property type="match status" value="1"/>
</dbReference>
<feature type="region of interest" description="Disordered" evidence="2">
    <location>
        <begin position="286"/>
        <end position="339"/>
    </location>
</feature>
<name>A0A9D1K9E7_9FIRM</name>